<evidence type="ECO:0000313" key="1">
    <source>
        <dbReference type="EMBL" id="MBD4339286.1"/>
    </source>
</evidence>
<proteinExistence type="predicted"/>
<dbReference type="EC" id="1.1.1.58" evidence="1"/>
<feature type="non-terminal residue" evidence="1">
    <location>
        <position position="1"/>
    </location>
</feature>
<keyword evidence="1" id="KW-0560">Oxidoreductase</keyword>
<name>A0A8I0HE14_XANCI</name>
<dbReference type="Proteomes" id="UP000653002">
    <property type="component" value="Unassembled WGS sequence"/>
</dbReference>
<dbReference type="GO" id="GO:0009026">
    <property type="term" value="F:tagaturonate reductase activity"/>
    <property type="evidence" value="ECO:0007669"/>
    <property type="project" value="UniProtKB-EC"/>
</dbReference>
<dbReference type="AlphaFoldDB" id="A0A8I0HE14"/>
<comment type="caution">
    <text evidence="1">The sequence shown here is derived from an EMBL/GenBank/DDBJ whole genome shotgun (WGS) entry which is preliminary data.</text>
</comment>
<accession>A0A8I0HE14</accession>
<sequence length="77" mass="8345">KDYVAETGNLPKCLATSLATLIAFYTQELVAREGDGLHLRRADGTEYTAQDDAFVLDFYAAHAGADDAELVHDVLSN</sequence>
<dbReference type="EMBL" id="JAABFR010002194">
    <property type="protein sequence ID" value="MBD4339286.1"/>
    <property type="molecule type" value="Genomic_DNA"/>
</dbReference>
<organism evidence="1 2">
    <name type="scientific">Xanthomonas citri pv. citri</name>
    <dbReference type="NCBI Taxonomy" id="611301"/>
    <lineage>
        <taxon>Bacteria</taxon>
        <taxon>Pseudomonadati</taxon>
        <taxon>Pseudomonadota</taxon>
        <taxon>Gammaproteobacteria</taxon>
        <taxon>Lysobacterales</taxon>
        <taxon>Lysobacteraceae</taxon>
        <taxon>Xanthomonas</taxon>
    </lineage>
</organism>
<gene>
    <name evidence="1" type="ORF">GUH15_25195</name>
</gene>
<evidence type="ECO:0000313" key="2">
    <source>
        <dbReference type="Proteomes" id="UP000653002"/>
    </source>
</evidence>
<protein>
    <submittedName>
        <fullName evidence="1">Tagaturonate reductase</fullName>
        <ecNumber evidence="1">1.1.1.58</ecNumber>
    </submittedName>
</protein>
<feature type="non-terminal residue" evidence="1">
    <location>
        <position position="77"/>
    </location>
</feature>
<reference evidence="1" key="1">
    <citation type="submission" date="2020-01" db="EMBL/GenBank/DDBJ databases">
        <authorList>
            <person name="Richard D."/>
        </authorList>
    </citation>
    <scope>NUCLEOTIDE SEQUENCE</scope>
    <source>
        <strain evidence="1">JP541</strain>
    </source>
</reference>